<sequence>MNKKHYTGFPNEDRRIHLELVAMGYTECSQEQGPGAFARWFKQVGDLLTWMRWKGEIAVSGHRVGAHVIRHMGTVKTV</sequence>
<keyword evidence="2" id="KW-1185">Reference proteome</keyword>
<dbReference type="AlphaFoldDB" id="A0A7W1WZ18"/>
<evidence type="ECO:0000313" key="2">
    <source>
        <dbReference type="Proteomes" id="UP000538931"/>
    </source>
</evidence>
<dbReference type="Proteomes" id="UP000538931">
    <property type="component" value="Unassembled WGS sequence"/>
</dbReference>
<evidence type="ECO:0000313" key="1">
    <source>
        <dbReference type="EMBL" id="MBA4502763.1"/>
    </source>
</evidence>
<dbReference type="RefSeq" id="WP_181739880.1">
    <property type="nucleotide sequence ID" value="NZ_JACEMT010000050.1"/>
</dbReference>
<accession>A0A7W1WZ18</accession>
<protein>
    <submittedName>
        <fullName evidence="1">Uncharacterized protein</fullName>
    </submittedName>
</protein>
<reference evidence="1 2" key="1">
    <citation type="submission" date="2020-07" db="EMBL/GenBank/DDBJ databases">
        <title>Bacterium isolated from marien macroalgae.</title>
        <authorList>
            <person name="Zhu K."/>
            <person name="Lu D."/>
            <person name="Du Z."/>
        </authorList>
    </citation>
    <scope>NUCLEOTIDE SEQUENCE [LARGE SCALE GENOMIC DNA]</scope>
    <source>
        <strain evidence="1 2">3-1745</strain>
    </source>
</reference>
<gene>
    <name evidence="1" type="ORF">H1S06_10355</name>
</gene>
<comment type="caution">
    <text evidence="1">The sequence shown here is derived from an EMBL/GenBank/DDBJ whole genome shotgun (WGS) entry which is preliminary data.</text>
</comment>
<name>A0A7W1WZ18_9GAMM</name>
<proteinExistence type="predicted"/>
<dbReference type="EMBL" id="JACEMT010000050">
    <property type="protein sequence ID" value="MBA4502763.1"/>
    <property type="molecule type" value="Genomic_DNA"/>
</dbReference>
<organism evidence="1 2">
    <name type="scientific">Marinobacterium marinum</name>
    <dbReference type="NCBI Taxonomy" id="2756129"/>
    <lineage>
        <taxon>Bacteria</taxon>
        <taxon>Pseudomonadati</taxon>
        <taxon>Pseudomonadota</taxon>
        <taxon>Gammaproteobacteria</taxon>
        <taxon>Oceanospirillales</taxon>
        <taxon>Oceanospirillaceae</taxon>
        <taxon>Marinobacterium</taxon>
    </lineage>
</organism>